<dbReference type="PROSITE" id="PS51257">
    <property type="entry name" value="PROKAR_LIPOPROTEIN"/>
    <property type="match status" value="1"/>
</dbReference>
<evidence type="ECO:0000256" key="3">
    <source>
        <dbReference type="ARBA" id="ARBA00023136"/>
    </source>
</evidence>
<comment type="caution">
    <text evidence="6">The sequence shown here is derived from an EMBL/GenBank/DDBJ whole genome shotgun (WGS) entry which is preliminary data.</text>
</comment>
<dbReference type="AlphaFoldDB" id="U2TQW7"/>
<organism evidence="6 7">
    <name type="scientific">Olsenella profusa F0195</name>
    <dbReference type="NCBI Taxonomy" id="1125712"/>
    <lineage>
        <taxon>Bacteria</taxon>
        <taxon>Bacillati</taxon>
        <taxon>Actinomycetota</taxon>
        <taxon>Coriobacteriia</taxon>
        <taxon>Coriobacteriales</taxon>
        <taxon>Atopobiaceae</taxon>
        <taxon>Olsenella</taxon>
    </lineage>
</organism>
<keyword evidence="7" id="KW-1185">Reference proteome</keyword>
<gene>
    <name evidence="6" type="ORF">HMPREF1316_0359</name>
</gene>
<evidence type="ECO:0000256" key="5">
    <source>
        <dbReference type="ARBA" id="ARBA00023288"/>
    </source>
</evidence>
<dbReference type="PANTHER" id="PTHR43649">
    <property type="entry name" value="ARABINOSE-BINDING PROTEIN-RELATED"/>
    <property type="match status" value="1"/>
</dbReference>
<dbReference type="OrthoDB" id="8478044at2"/>
<name>U2TQW7_9ACTN</name>
<dbReference type="PANTHER" id="PTHR43649:SF33">
    <property type="entry name" value="POLYGALACTURONAN_RHAMNOGALACTURONAN-BINDING PROTEIN YTCQ"/>
    <property type="match status" value="1"/>
</dbReference>
<dbReference type="STRING" id="1125712.HMPREF1316_0359"/>
<dbReference type="InterPro" id="IPR006059">
    <property type="entry name" value="SBP"/>
</dbReference>
<dbReference type="Proteomes" id="UP000016638">
    <property type="component" value="Unassembled WGS sequence"/>
</dbReference>
<reference evidence="6 7" key="1">
    <citation type="submission" date="2013-08" db="EMBL/GenBank/DDBJ databases">
        <authorList>
            <person name="Durkin A.S."/>
            <person name="Haft D.R."/>
            <person name="McCorrison J."/>
            <person name="Torralba M."/>
            <person name="Gillis M."/>
            <person name="Haft D.H."/>
            <person name="Methe B."/>
            <person name="Sutton G."/>
            <person name="Nelson K.E."/>
        </authorList>
    </citation>
    <scope>NUCLEOTIDE SEQUENCE [LARGE SCALE GENOMIC DNA]</scope>
    <source>
        <strain evidence="6 7">F0195</strain>
    </source>
</reference>
<sequence length="421" mass="46656">MRLTASMTAVGASVGLSACGPSSGRTEIEVIQYKPEAVKVFEELEGKFNATHDDIHLTITSPNDAMTVIKTRFIREDYPDIIGIGGDINYSNFVDANILADLSDYAGLDNVKQSYRDILESLEYVPTEGSFGVPYMSNAAGILYNRQMFEQHGWALPGTWTELCELCERIRGEGVLPIYFGFKDTWTCAAPWNALAVELAPIDLYQQVNEGRATFSDYYREPAEKLLKLCTYAEDGPVAFDYNSACTAFANGEAAMYPIGSYAVPQILSANPDMDIDSFVMPGSDDTDKLVLNSGVDLQFCVCAACRDKEAAYEVLDFFQEHGSQQGYVDEQNAVPCSTGDFRLPGMLDGMRDYINDAKVADYQDHHYPDEMSVPAMLQTLVIDGDVDAFLAKFDADWTRYNRDVIRKVQEYSQAHGQGGN</sequence>
<evidence type="ECO:0000256" key="2">
    <source>
        <dbReference type="ARBA" id="ARBA00022729"/>
    </source>
</evidence>
<keyword evidence="4" id="KW-0564">Palmitate</keyword>
<dbReference type="Gene3D" id="3.40.190.10">
    <property type="entry name" value="Periplasmic binding protein-like II"/>
    <property type="match status" value="2"/>
</dbReference>
<keyword evidence="3" id="KW-0472">Membrane</keyword>
<dbReference type="Pfam" id="PF01547">
    <property type="entry name" value="SBP_bac_1"/>
    <property type="match status" value="1"/>
</dbReference>
<evidence type="ECO:0000313" key="6">
    <source>
        <dbReference type="EMBL" id="ERL08790.1"/>
    </source>
</evidence>
<accession>U2TQW7</accession>
<evidence type="ECO:0000313" key="7">
    <source>
        <dbReference type="Proteomes" id="UP000016638"/>
    </source>
</evidence>
<evidence type="ECO:0000256" key="1">
    <source>
        <dbReference type="ARBA" id="ARBA00022475"/>
    </source>
</evidence>
<dbReference type="SUPFAM" id="SSF53850">
    <property type="entry name" value="Periplasmic binding protein-like II"/>
    <property type="match status" value="1"/>
</dbReference>
<evidence type="ECO:0000256" key="4">
    <source>
        <dbReference type="ARBA" id="ARBA00023139"/>
    </source>
</evidence>
<proteinExistence type="predicted"/>
<protein>
    <submittedName>
        <fullName evidence="6">ABC transporter, solute-binding protein</fullName>
    </submittedName>
</protein>
<dbReference type="PATRIC" id="fig|1125712.3.peg.986"/>
<keyword evidence="1" id="KW-1003">Cell membrane</keyword>
<dbReference type="eggNOG" id="COG1653">
    <property type="taxonomic scope" value="Bacteria"/>
</dbReference>
<dbReference type="EMBL" id="AWEZ01000043">
    <property type="protein sequence ID" value="ERL08790.1"/>
    <property type="molecule type" value="Genomic_DNA"/>
</dbReference>
<keyword evidence="5" id="KW-0449">Lipoprotein</keyword>
<dbReference type="InterPro" id="IPR050490">
    <property type="entry name" value="Bact_solute-bd_prot1"/>
</dbReference>
<keyword evidence="2" id="KW-0732">Signal</keyword>